<evidence type="ECO:0000259" key="7">
    <source>
        <dbReference type="PROSITE" id="PS51935"/>
    </source>
</evidence>
<reference evidence="9" key="1">
    <citation type="submission" date="2018-05" db="EMBL/GenBank/DDBJ databases">
        <title>Genome Sequencing of selected type strains of the family Eggerthellaceae.</title>
        <authorList>
            <person name="Danylec N."/>
            <person name="Stoll D.A."/>
            <person name="Doetsch A."/>
            <person name="Huch M."/>
        </authorList>
    </citation>
    <scope>NUCLEOTIDE SEQUENCE [LARGE SCALE GENOMIC DNA]</scope>
    <source>
        <strain evidence="9">DSM 22006</strain>
    </source>
</reference>
<dbReference type="OrthoDB" id="9815778at2"/>
<comment type="caution">
    <text evidence="8">The sequence shown here is derived from an EMBL/GenBank/DDBJ whole genome shotgun (WGS) entry which is preliminary data.</text>
</comment>
<proteinExistence type="inferred from homology"/>
<comment type="similarity">
    <text evidence="1">Belongs to the peptidase C40 family.</text>
</comment>
<dbReference type="InterPro" id="IPR002901">
    <property type="entry name" value="MGlyc_endo_b_GlcNAc-like_dom"/>
</dbReference>
<keyword evidence="2" id="KW-0645">Protease</keyword>
<gene>
    <name evidence="8" type="ORF">DMP05_04130</name>
</gene>
<dbReference type="InterPro" id="IPR051794">
    <property type="entry name" value="PG_Endopeptidase_C40"/>
</dbReference>
<evidence type="ECO:0000256" key="6">
    <source>
        <dbReference type="SAM" id="Phobius"/>
    </source>
</evidence>
<dbReference type="EMBL" id="QIBZ01000005">
    <property type="protein sequence ID" value="RNM35866.1"/>
    <property type="molecule type" value="Genomic_DNA"/>
</dbReference>
<dbReference type="GO" id="GO:0006508">
    <property type="term" value="P:proteolysis"/>
    <property type="evidence" value="ECO:0007669"/>
    <property type="project" value="UniProtKB-KW"/>
</dbReference>
<accession>A0A3N0IH08</accession>
<evidence type="ECO:0000256" key="1">
    <source>
        <dbReference type="ARBA" id="ARBA00007074"/>
    </source>
</evidence>
<organism evidence="8 9">
    <name type="scientific">Slackia isoflavoniconvertens</name>
    <dbReference type="NCBI Taxonomy" id="572010"/>
    <lineage>
        <taxon>Bacteria</taxon>
        <taxon>Bacillati</taxon>
        <taxon>Actinomycetota</taxon>
        <taxon>Coriobacteriia</taxon>
        <taxon>Eggerthellales</taxon>
        <taxon>Eggerthellaceae</taxon>
        <taxon>Slackia</taxon>
    </lineage>
</organism>
<dbReference type="Pfam" id="PF00877">
    <property type="entry name" value="NLPC_P60"/>
    <property type="match status" value="1"/>
</dbReference>
<keyword evidence="6" id="KW-1133">Transmembrane helix</keyword>
<dbReference type="PROSITE" id="PS51935">
    <property type="entry name" value="NLPC_P60"/>
    <property type="match status" value="1"/>
</dbReference>
<feature type="transmembrane region" description="Helical" evidence="6">
    <location>
        <begin position="206"/>
        <end position="231"/>
    </location>
</feature>
<dbReference type="GO" id="GO:0008234">
    <property type="term" value="F:cysteine-type peptidase activity"/>
    <property type="evidence" value="ECO:0007669"/>
    <property type="project" value="UniProtKB-KW"/>
</dbReference>
<dbReference type="PANTHER" id="PTHR47359">
    <property type="entry name" value="PEPTIDOGLYCAN DL-ENDOPEPTIDASE CWLO"/>
    <property type="match status" value="1"/>
</dbReference>
<keyword evidence="3 8" id="KW-0378">Hydrolase</keyword>
<dbReference type="PANTHER" id="PTHR47359:SF3">
    <property type="entry name" value="NLP_P60 DOMAIN-CONTAINING PROTEIN-RELATED"/>
    <property type="match status" value="1"/>
</dbReference>
<name>A0A3N0IH08_9ACTN</name>
<dbReference type="InterPro" id="IPR000064">
    <property type="entry name" value="NLP_P60_dom"/>
</dbReference>
<dbReference type="AlphaFoldDB" id="A0A3N0IH08"/>
<keyword evidence="4" id="KW-0788">Thiol protease</keyword>
<dbReference type="InterPro" id="IPR038765">
    <property type="entry name" value="Papain-like_cys_pep_sf"/>
</dbReference>
<dbReference type="Gene3D" id="3.90.1720.10">
    <property type="entry name" value="endopeptidase domain like (from Nostoc punctiforme)"/>
    <property type="match status" value="1"/>
</dbReference>
<dbReference type="Gene3D" id="1.10.530.10">
    <property type="match status" value="1"/>
</dbReference>
<keyword evidence="9" id="KW-1185">Reference proteome</keyword>
<protein>
    <submittedName>
        <fullName evidence="8">Hydrolase Nlp/P60</fullName>
    </submittedName>
</protein>
<dbReference type="Proteomes" id="UP000271472">
    <property type="component" value="Unassembled WGS sequence"/>
</dbReference>
<dbReference type="SUPFAM" id="SSF54001">
    <property type="entry name" value="Cysteine proteinases"/>
    <property type="match status" value="1"/>
</dbReference>
<evidence type="ECO:0000256" key="3">
    <source>
        <dbReference type="ARBA" id="ARBA00022801"/>
    </source>
</evidence>
<evidence type="ECO:0000256" key="2">
    <source>
        <dbReference type="ARBA" id="ARBA00022670"/>
    </source>
</evidence>
<dbReference type="GO" id="GO:0004040">
    <property type="term" value="F:amidase activity"/>
    <property type="evidence" value="ECO:0007669"/>
    <property type="project" value="InterPro"/>
</dbReference>
<feature type="region of interest" description="Disordered" evidence="5">
    <location>
        <begin position="98"/>
        <end position="130"/>
    </location>
</feature>
<evidence type="ECO:0000256" key="5">
    <source>
        <dbReference type="SAM" id="MobiDB-lite"/>
    </source>
</evidence>
<evidence type="ECO:0000313" key="8">
    <source>
        <dbReference type="EMBL" id="RNM35866.1"/>
    </source>
</evidence>
<sequence length="529" mass="55178">MTRSPDRDPMHDVVAGERENLLNSGVVSGGDAFREGVVGSGVGVPAKDATEQTAAGLGLRRMAAASLVDELDDSDELEGSRDVYDAAEGGRAIRRRLASRKAGKAAKSAENAGSQGTVPKSTGKAEAAADPYRQAAEMRAKSNGAAGATKASADAASGASAEMSAQAVGTQVASANASAAAAAATAEGTAGVAGAIASAGIPVAGVVAGIVAFVLGALLVGQIVSALFGFWENEANKQAMEGLPPYITYEMVEAALDAQEKYGHPAGCTIAQIICESGQGDHMSQLATRDHNLFGMKWASSYASAPEVAGKSSWATGEEAADGSHYTTTAQFIVFKGDAECIRFRSRVFLQAGRYANNPLIREAMANHDSDKMAEGLKDAGWATDSSYVETLKSIMDTYGLRRFDGLSLEDFKAGEEAGNAIVAAAYSQLGVPYVWGGSTPGKGLDCSGLTQYCYRQAGIRISHYTEDQKEELRQIPISQAKPGDILYKYGHVAIYIGGDKYIHEPHTGDVCRIATGVNYFTCALTARH</sequence>
<evidence type="ECO:0000313" key="9">
    <source>
        <dbReference type="Proteomes" id="UP000271472"/>
    </source>
</evidence>
<keyword evidence="6" id="KW-0812">Transmembrane</keyword>
<dbReference type="SMART" id="SM00047">
    <property type="entry name" value="LYZ2"/>
    <property type="match status" value="1"/>
</dbReference>
<feature type="domain" description="NlpC/P60" evidence="7">
    <location>
        <begin position="416"/>
        <end position="529"/>
    </location>
</feature>
<keyword evidence="6" id="KW-0472">Membrane</keyword>
<feature type="compositionally biased region" description="Polar residues" evidence="5">
    <location>
        <begin position="111"/>
        <end position="120"/>
    </location>
</feature>
<dbReference type="Pfam" id="PF01832">
    <property type="entry name" value="Glucosaminidase"/>
    <property type="match status" value="1"/>
</dbReference>
<evidence type="ECO:0000256" key="4">
    <source>
        <dbReference type="ARBA" id="ARBA00022807"/>
    </source>
</evidence>